<evidence type="ECO:0000256" key="1">
    <source>
        <dbReference type="SAM" id="MobiDB-lite"/>
    </source>
</evidence>
<dbReference type="AlphaFoldDB" id="J3M0K3"/>
<feature type="region of interest" description="Disordered" evidence="1">
    <location>
        <begin position="201"/>
        <end position="236"/>
    </location>
</feature>
<reference evidence="2" key="2">
    <citation type="submission" date="2013-04" db="UniProtKB">
        <authorList>
            <consortium name="EnsemblPlants"/>
        </authorList>
    </citation>
    <scope>IDENTIFICATION</scope>
</reference>
<dbReference type="eggNOG" id="ENOG502QU97">
    <property type="taxonomic scope" value="Eukaryota"/>
</dbReference>
<name>J3M0K3_ORYBR</name>
<dbReference type="EnsemblPlants" id="OB04G29280.1">
    <property type="protein sequence ID" value="OB04G29280.1"/>
    <property type="gene ID" value="OB04G29280"/>
</dbReference>
<proteinExistence type="predicted"/>
<evidence type="ECO:0008006" key="4">
    <source>
        <dbReference type="Google" id="ProtNLM"/>
    </source>
</evidence>
<organism evidence="2">
    <name type="scientific">Oryza brachyantha</name>
    <name type="common">malo sina</name>
    <dbReference type="NCBI Taxonomy" id="4533"/>
    <lineage>
        <taxon>Eukaryota</taxon>
        <taxon>Viridiplantae</taxon>
        <taxon>Streptophyta</taxon>
        <taxon>Embryophyta</taxon>
        <taxon>Tracheophyta</taxon>
        <taxon>Spermatophyta</taxon>
        <taxon>Magnoliopsida</taxon>
        <taxon>Liliopsida</taxon>
        <taxon>Poales</taxon>
        <taxon>Poaceae</taxon>
        <taxon>BOP clade</taxon>
        <taxon>Oryzoideae</taxon>
        <taxon>Oryzeae</taxon>
        <taxon>Oryzinae</taxon>
        <taxon>Oryza</taxon>
    </lineage>
</organism>
<dbReference type="HOGENOM" id="CLU_666326_0_0_1"/>
<dbReference type="Proteomes" id="UP000006038">
    <property type="component" value="Chromosome 4"/>
</dbReference>
<feature type="compositionally biased region" description="Polar residues" evidence="1">
    <location>
        <begin position="69"/>
        <end position="83"/>
    </location>
</feature>
<feature type="region of interest" description="Disordered" evidence="1">
    <location>
        <begin position="274"/>
        <end position="300"/>
    </location>
</feature>
<feature type="region of interest" description="Disordered" evidence="1">
    <location>
        <begin position="67"/>
        <end position="91"/>
    </location>
</feature>
<evidence type="ECO:0000313" key="2">
    <source>
        <dbReference type="EnsemblPlants" id="OB04G29280.1"/>
    </source>
</evidence>
<dbReference type="PANTHER" id="PTHR33623:SF23">
    <property type="entry name" value="OS04G0572500 PROTEIN"/>
    <property type="match status" value="1"/>
</dbReference>
<protein>
    <recommendedName>
        <fullName evidence="4">DUF4378 domain-containing protein</fullName>
    </recommendedName>
</protein>
<accession>J3M0K3</accession>
<reference evidence="2" key="1">
    <citation type="journal article" date="2013" name="Nat. Commun.">
        <title>Whole-genome sequencing of Oryza brachyantha reveals mechanisms underlying Oryza genome evolution.</title>
        <authorList>
            <person name="Chen J."/>
            <person name="Huang Q."/>
            <person name="Gao D."/>
            <person name="Wang J."/>
            <person name="Lang Y."/>
            <person name="Liu T."/>
            <person name="Li B."/>
            <person name="Bai Z."/>
            <person name="Luis Goicoechea J."/>
            <person name="Liang C."/>
            <person name="Chen C."/>
            <person name="Zhang W."/>
            <person name="Sun S."/>
            <person name="Liao Y."/>
            <person name="Zhang X."/>
            <person name="Yang L."/>
            <person name="Song C."/>
            <person name="Wang M."/>
            <person name="Shi J."/>
            <person name="Liu G."/>
            <person name="Liu J."/>
            <person name="Zhou H."/>
            <person name="Zhou W."/>
            <person name="Yu Q."/>
            <person name="An N."/>
            <person name="Chen Y."/>
            <person name="Cai Q."/>
            <person name="Wang B."/>
            <person name="Liu B."/>
            <person name="Min J."/>
            <person name="Huang Y."/>
            <person name="Wu H."/>
            <person name="Li Z."/>
            <person name="Zhang Y."/>
            <person name="Yin Y."/>
            <person name="Song W."/>
            <person name="Jiang J."/>
            <person name="Jackson S.A."/>
            <person name="Wing R.A."/>
            <person name="Wang J."/>
            <person name="Chen M."/>
        </authorList>
    </citation>
    <scope>NUCLEOTIDE SEQUENCE [LARGE SCALE GENOMIC DNA]</scope>
    <source>
        <strain evidence="2">cv. IRGC 101232</strain>
    </source>
</reference>
<dbReference type="OMA" id="FFYDGLP"/>
<dbReference type="Gramene" id="OB04G29280.1">
    <property type="protein sequence ID" value="OB04G29280.1"/>
    <property type="gene ID" value="OB04G29280"/>
</dbReference>
<dbReference type="PANTHER" id="PTHR33623">
    <property type="entry name" value="OS04G0572500 PROTEIN"/>
    <property type="match status" value="1"/>
</dbReference>
<sequence length="474" mass="52411">MWALFGLQTLPNVLPSTCLINRGLQRPDNIPPLCCSDSAQSSIQTKKRTYHSSQSHTPGLCRRARLCSPSRSRSKGQQPQSAAPSVELEGTARPPPLLMLKEWMELESSAELSRDGFGWCYPRQLAAELRGGSGRRRNGAVIERVSAAVRAALFPPPSAREGGESALSKTFSRRLKRGFWKKRKGEGEEGSSRVESCAAAAVSGRDDGSSPAMSPRRRSWEGGHAGGVGARLGHQETQKQIVRMECETTCRLDEELEEGQRLSPVSVMDFLSQDDEDDGEVEEGNSNSDYDDGDGDIASPTFQQSLANIRRVSQQLLQKIRQFEQLAELDASDLDDATTAKEDVLCEAADSDSVDDDIEEAFVQDLLDLLEASSPGSTRSFQKLLVDFFYDGLPPRKGERLDGPDRARLLLETAKAWLDGQDFSARLDRKAEVEEIERLGRWRCFKEDEQGLVTVDLEDEIFSSLIAELVRELG</sequence>
<evidence type="ECO:0000313" key="3">
    <source>
        <dbReference type="Proteomes" id="UP000006038"/>
    </source>
</evidence>
<keyword evidence="3" id="KW-1185">Reference proteome</keyword>
<feature type="compositionally biased region" description="Acidic residues" evidence="1">
    <location>
        <begin position="274"/>
        <end position="295"/>
    </location>
</feature>